<dbReference type="OrthoDB" id="423881at2759"/>
<accession>A0A2A2KUX4</accession>
<evidence type="ECO:0000256" key="3">
    <source>
        <dbReference type="ARBA" id="ARBA00023069"/>
    </source>
</evidence>
<comment type="subcellular location">
    <subcellularLocation>
        <location evidence="1">Cell projection</location>
        <location evidence="1">Cilium</location>
    </subcellularLocation>
</comment>
<evidence type="ECO:0000256" key="2">
    <source>
        <dbReference type="ARBA" id="ARBA00009415"/>
    </source>
</evidence>
<evidence type="ECO:0000256" key="6">
    <source>
        <dbReference type="SAM" id="MobiDB-lite"/>
    </source>
</evidence>
<feature type="coiled-coil region" evidence="5">
    <location>
        <begin position="192"/>
        <end position="253"/>
    </location>
</feature>
<evidence type="ECO:0000256" key="1">
    <source>
        <dbReference type="ARBA" id="ARBA00004138"/>
    </source>
</evidence>
<feature type="signal peptide" evidence="7">
    <location>
        <begin position="1"/>
        <end position="30"/>
    </location>
</feature>
<dbReference type="GO" id="GO:0042073">
    <property type="term" value="P:intraciliary transport"/>
    <property type="evidence" value="ECO:0007669"/>
    <property type="project" value="TreeGrafter"/>
</dbReference>
<dbReference type="PANTHER" id="PTHR16011:SF0">
    <property type="entry name" value="INTRAFLAGELLAR TRANSPORT PROTEIN 57 HOMOLOG"/>
    <property type="match status" value="1"/>
</dbReference>
<comment type="similarity">
    <text evidence="2">Belongs to the IFT57 family.</text>
</comment>
<dbReference type="GO" id="GO:0005815">
    <property type="term" value="C:microtubule organizing center"/>
    <property type="evidence" value="ECO:0007669"/>
    <property type="project" value="TreeGrafter"/>
</dbReference>
<keyword evidence="9" id="KW-1185">Reference proteome</keyword>
<evidence type="ECO:0008006" key="10">
    <source>
        <dbReference type="Google" id="ProtNLM"/>
    </source>
</evidence>
<dbReference type="Proteomes" id="UP000218231">
    <property type="component" value="Unassembled WGS sequence"/>
</dbReference>
<evidence type="ECO:0000313" key="9">
    <source>
        <dbReference type="Proteomes" id="UP000218231"/>
    </source>
</evidence>
<dbReference type="GO" id="GO:1905515">
    <property type="term" value="P:non-motile cilium assembly"/>
    <property type="evidence" value="ECO:0007669"/>
    <property type="project" value="TreeGrafter"/>
</dbReference>
<dbReference type="InterPro" id="IPR019530">
    <property type="entry name" value="Intra-flagellar_transport_57"/>
</dbReference>
<sequence>MRASIGKSKNFNMLIFIHLFFRMVPPPVEDDDVHVDEDEDKHSNNDIEEDEPDYVVDDDEDALLVDLAVPTQNTQENPMQAILKSDTDAFTWKQEVERVTPLLKITLRQDAKDWRLHLEQMNQMSKTLASLVEKLNPELENMAGELQKTLERIETREKSLNMQMGGLLSKFKQVQDKRAEMKERYKAASGGVSERTETLQRISEDIDQLKQQIEEQGAKTSDGAPMVKIKQAVAKLEEEIERMNVQIGVMEQSLLQAQLRDRVNYAVEVYGGI</sequence>
<evidence type="ECO:0000256" key="4">
    <source>
        <dbReference type="ARBA" id="ARBA00023273"/>
    </source>
</evidence>
<feature type="coiled-coil region" evidence="5">
    <location>
        <begin position="136"/>
        <end position="163"/>
    </location>
</feature>
<keyword evidence="5" id="KW-0175">Coiled coil</keyword>
<evidence type="ECO:0000256" key="5">
    <source>
        <dbReference type="SAM" id="Coils"/>
    </source>
</evidence>
<feature type="compositionally biased region" description="Acidic residues" evidence="6">
    <location>
        <begin position="30"/>
        <end position="39"/>
    </location>
</feature>
<dbReference type="PANTHER" id="PTHR16011">
    <property type="entry name" value="IFT57/HIPPI"/>
    <property type="match status" value="1"/>
</dbReference>
<comment type="caution">
    <text evidence="8">The sequence shown here is derived from an EMBL/GenBank/DDBJ whole genome shotgun (WGS) entry which is preliminary data.</text>
</comment>
<dbReference type="STRING" id="2018661.A0A2A2KUX4"/>
<dbReference type="GO" id="GO:0030992">
    <property type="term" value="C:intraciliary transport particle B"/>
    <property type="evidence" value="ECO:0007669"/>
    <property type="project" value="TreeGrafter"/>
</dbReference>
<dbReference type="EMBL" id="LIAE01007661">
    <property type="protein sequence ID" value="PAV77750.1"/>
    <property type="molecule type" value="Genomic_DNA"/>
</dbReference>
<feature type="chain" id="PRO_5012223412" description="Intraflagellar transport protein 57 homolog" evidence="7">
    <location>
        <begin position="31"/>
        <end position="273"/>
    </location>
</feature>
<name>A0A2A2KUX4_9BILA</name>
<feature type="region of interest" description="Disordered" evidence="6">
    <location>
        <begin position="30"/>
        <end position="52"/>
    </location>
</feature>
<reference evidence="8 9" key="1">
    <citation type="journal article" date="2017" name="Curr. Biol.">
        <title>Genome architecture and evolution of a unichromosomal asexual nematode.</title>
        <authorList>
            <person name="Fradin H."/>
            <person name="Zegar C."/>
            <person name="Gutwein M."/>
            <person name="Lucas J."/>
            <person name="Kovtun M."/>
            <person name="Corcoran D."/>
            <person name="Baugh L.R."/>
            <person name="Kiontke K."/>
            <person name="Gunsalus K."/>
            <person name="Fitch D.H."/>
            <person name="Piano F."/>
        </authorList>
    </citation>
    <scope>NUCLEOTIDE SEQUENCE [LARGE SCALE GENOMIC DNA]</scope>
    <source>
        <strain evidence="8">PF1309</strain>
    </source>
</reference>
<dbReference type="Pfam" id="PF10498">
    <property type="entry name" value="IFT57"/>
    <property type="match status" value="1"/>
</dbReference>
<dbReference type="GO" id="GO:0005794">
    <property type="term" value="C:Golgi apparatus"/>
    <property type="evidence" value="ECO:0007669"/>
    <property type="project" value="TreeGrafter"/>
</dbReference>
<organism evidence="8 9">
    <name type="scientific">Diploscapter pachys</name>
    <dbReference type="NCBI Taxonomy" id="2018661"/>
    <lineage>
        <taxon>Eukaryota</taxon>
        <taxon>Metazoa</taxon>
        <taxon>Ecdysozoa</taxon>
        <taxon>Nematoda</taxon>
        <taxon>Chromadorea</taxon>
        <taxon>Rhabditida</taxon>
        <taxon>Rhabditina</taxon>
        <taxon>Rhabditomorpha</taxon>
        <taxon>Rhabditoidea</taxon>
        <taxon>Rhabditidae</taxon>
        <taxon>Diploscapter</taxon>
    </lineage>
</organism>
<keyword evidence="4" id="KW-0966">Cell projection</keyword>
<evidence type="ECO:0000256" key="7">
    <source>
        <dbReference type="SAM" id="SignalP"/>
    </source>
</evidence>
<keyword evidence="7" id="KW-0732">Signal</keyword>
<proteinExistence type="inferred from homology"/>
<keyword evidence="3" id="KW-0969">Cilium</keyword>
<gene>
    <name evidence="8" type="ORF">WR25_22724</name>
</gene>
<protein>
    <recommendedName>
        <fullName evidence="10">Intraflagellar transport protein 57 homolog</fullName>
    </recommendedName>
</protein>
<evidence type="ECO:0000313" key="8">
    <source>
        <dbReference type="EMBL" id="PAV77750.1"/>
    </source>
</evidence>
<dbReference type="GO" id="GO:0005929">
    <property type="term" value="C:cilium"/>
    <property type="evidence" value="ECO:0007669"/>
    <property type="project" value="UniProtKB-SubCell"/>
</dbReference>
<dbReference type="AlphaFoldDB" id="A0A2A2KUX4"/>